<organism evidence="1 2">
    <name type="scientific">Cytobacillus gottheilii</name>
    <dbReference type="NCBI Taxonomy" id="859144"/>
    <lineage>
        <taxon>Bacteria</taxon>
        <taxon>Bacillati</taxon>
        <taxon>Bacillota</taxon>
        <taxon>Bacilli</taxon>
        <taxon>Bacillales</taxon>
        <taxon>Bacillaceae</taxon>
        <taxon>Cytobacillus</taxon>
    </lineage>
</organism>
<accession>A0ABX8FC33</accession>
<dbReference type="EMBL" id="CP071709">
    <property type="protein sequence ID" value="QVY60702.1"/>
    <property type="molecule type" value="Genomic_DNA"/>
</dbReference>
<keyword evidence="2" id="KW-1185">Reference proteome</keyword>
<evidence type="ECO:0000313" key="2">
    <source>
        <dbReference type="Proteomes" id="UP000679247"/>
    </source>
</evidence>
<protein>
    <submittedName>
        <fullName evidence="1">Uncharacterized protein</fullName>
    </submittedName>
</protein>
<proteinExistence type="predicted"/>
<reference evidence="1 2" key="1">
    <citation type="submission" date="2021-03" db="EMBL/GenBank/DDBJ databases">
        <title>The first data on the complete genome of the tetrodotoxin-producing bacterium.</title>
        <authorList>
            <person name="Melnikova D.I."/>
            <person name="Nijland R."/>
            <person name="Magarlamov T.Y."/>
        </authorList>
    </citation>
    <scope>NUCLEOTIDE SEQUENCE [LARGE SCALE GENOMIC DNA]</scope>
    <source>
        <strain evidence="1 2">1839</strain>
    </source>
</reference>
<dbReference type="RefSeq" id="WP_214475423.1">
    <property type="nucleotide sequence ID" value="NZ_CP071709.1"/>
</dbReference>
<name>A0ABX8FC33_9BACI</name>
<gene>
    <name evidence="1" type="ORF">J1899_17080</name>
</gene>
<dbReference type="Proteomes" id="UP000679247">
    <property type="component" value="Chromosome"/>
</dbReference>
<sequence length="151" mass="17316">MLLTPLGPIKIFINDNEIEYTARKLETIDRRCPDVNGRYLIEYEYLKECGAQIIKCLIPSINIEGDIESGEGLEAIAFYKDNIKLTIGAEGEFHEYPQNIDYSGKYLDNGIQYETFQTTGDRIFKFGVSWIHPCSKENEIQAWFGADPTMM</sequence>
<evidence type="ECO:0000313" key="1">
    <source>
        <dbReference type="EMBL" id="QVY60702.1"/>
    </source>
</evidence>